<comment type="similarity">
    <text evidence="10 11">Belongs to the TonB-dependent receptor family.</text>
</comment>
<sequence length="1140" mass="129624">MYNLKCKYMENNREPNRFTRLGRKKMLSMMRLASFFCLLSIVCGVQVAHGQERRVSLEVKDTPINQVLRMLGKEFGKDFFYSNVQVDMNEKVNVKLVNATIDEALKQVFAGKQVRYEEKENFVLILEIREVKKDTKVPEVRGVVYDDLNEPLPGVTIMLKGTSTGFVSDADGKFKSALTMKLPITLVFSFIGFETQEVVVTDSTREVTVKMKPDVKQMEEVVVTGYANVKKSSFTGNAVRVDKEELFKVSPTNVIDVLQVFDPSLRIMKNNEMGADPNTLPEFYIRGRSGIGVMDLDKESLSESALSNNPNSPIFIMDGFEVTVQKVYDFDPNRIESITILKDAAATAIYGSRAANGVVVIETVAPKPGQLNVMYNFTGALTAPDLSDYNLMNAKELLEAERLAGYYEPTSNINSSYTLLSEYEAKLSNIIRGVNTDWLSQPLQNEFNHKHSLAIQGGSENMRFNVDLNYDNQNGVMKGSFRERLGAGFYLDYRIGGMQLKNQIAYTVTKSENSPYGNFNDYTKKLPYDELKDADGNYVEQTRLWHGGMSGTKNPLYEAKMLKSFDKSKIQDLTNNLSLNWYITKSLYFKGQVAVTLTDTETKVFKDPLSSSFYNVDDDKKGSLNLSKRKLVKWNTNFVLNYVQAIKKHNMNFSLGLNTNTESTNSSVEKYLGFPSGELNTPAFAENVDDVPTYSDNKKRLFGAFVSLNYTYNDIYLLDASWRLDGSSEFGADKKYAPFYSGGVGLNVHNYEFMKAQDVVSLLKITGTMGVLGKTNFPAYAAKHTYDVTNSYYSTGGGIYLHYMGNENLKWERTFSRDLKLELGFLNDAIYTKFTWYNKKTKDLITDVTIPTHTGFTSYKDNMGEVENKGFELDVRFNILQNKDWMVAVFGNLAHNRNKILKISESLKAYNERVNEKFDEYFDNVFNKQDLKYSKPLLKYEEGGSLTAIYGMRSLGINPSNGSELFLDRSGQVIQEWTSSQQSILGDTEPDATGSFGVNLQWKRFTLFATFMYEFGGQVYNQTLVDKVENVKLYETNADKRVLTERWAKPGELTRLKSIKDRNNVTLPTSRFVQDYNMLNFNSLTIGYDFDKDLLKKMRMSMLRLSFNMKDIFTISSVKQERGLSYPFARTFNLTLNASF</sequence>
<dbReference type="Gene3D" id="2.40.170.20">
    <property type="entry name" value="TonB-dependent receptor, beta-barrel domain"/>
    <property type="match status" value="1"/>
</dbReference>
<dbReference type="Proteomes" id="UP000646484">
    <property type="component" value="Unassembled WGS sequence"/>
</dbReference>
<dbReference type="InterPro" id="IPR000531">
    <property type="entry name" value="Beta-barrel_TonB"/>
</dbReference>
<name>A0ABR7D7Q4_9BACT</name>
<dbReference type="EMBL" id="JACOOH010000010">
    <property type="protein sequence ID" value="MBC5623355.1"/>
    <property type="molecule type" value="Genomic_DNA"/>
</dbReference>
<dbReference type="NCBIfam" id="TIGR04057">
    <property type="entry name" value="SusC_RagA_signa"/>
    <property type="match status" value="1"/>
</dbReference>
<dbReference type="PROSITE" id="PS52016">
    <property type="entry name" value="TONB_DEPENDENT_REC_3"/>
    <property type="match status" value="1"/>
</dbReference>
<comment type="caution">
    <text evidence="13">The sequence shown here is derived from an EMBL/GenBank/DDBJ whole genome shotgun (WGS) entry which is preliminary data.</text>
</comment>
<reference evidence="13 14" key="1">
    <citation type="submission" date="2020-08" db="EMBL/GenBank/DDBJ databases">
        <title>Genome public.</title>
        <authorList>
            <person name="Liu C."/>
            <person name="Sun Q."/>
        </authorList>
    </citation>
    <scope>NUCLEOTIDE SEQUENCE [LARGE SCALE GENOMIC DNA]</scope>
    <source>
        <strain evidence="13 14">NSJ-56</strain>
    </source>
</reference>
<keyword evidence="8 10" id="KW-0472">Membrane</keyword>
<evidence type="ECO:0000313" key="13">
    <source>
        <dbReference type="EMBL" id="MBC5623355.1"/>
    </source>
</evidence>
<evidence type="ECO:0000313" key="14">
    <source>
        <dbReference type="Proteomes" id="UP000646484"/>
    </source>
</evidence>
<dbReference type="SMART" id="SM00965">
    <property type="entry name" value="STN"/>
    <property type="match status" value="1"/>
</dbReference>
<keyword evidence="7 11" id="KW-0798">TonB box</keyword>
<dbReference type="SUPFAM" id="SSF56935">
    <property type="entry name" value="Porins"/>
    <property type="match status" value="1"/>
</dbReference>
<keyword evidence="5 10" id="KW-0812">Transmembrane</keyword>
<dbReference type="InterPro" id="IPR023997">
    <property type="entry name" value="TonB-dep_OMP_SusC/RagA_CS"/>
</dbReference>
<dbReference type="SUPFAM" id="SSF49464">
    <property type="entry name" value="Carboxypeptidase regulatory domain-like"/>
    <property type="match status" value="1"/>
</dbReference>
<dbReference type="NCBIfam" id="TIGR04056">
    <property type="entry name" value="OMP_RagA_SusC"/>
    <property type="match status" value="1"/>
</dbReference>
<organism evidence="13 14">
    <name type="scientific">Butyricimonas hominis</name>
    <dbReference type="NCBI Taxonomy" id="2763032"/>
    <lineage>
        <taxon>Bacteria</taxon>
        <taxon>Pseudomonadati</taxon>
        <taxon>Bacteroidota</taxon>
        <taxon>Bacteroidia</taxon>
        <taxon>Bacteroidales</taxon>
        <taxon>Odoribacteraceae</taxon>
        <taxon>Butyricimonas</taxon>
    </lineage>
</organism>
<evidence type="ECO:0000256" key="9">
    <source>
        <dbReference type="ARBA" id="ARBA00023237"/>
    </source>
</evidence>
<evidence type="ECO:0000256" key="11">
    <source>
        <dbReference type="RuleBase" id="RU003357"/>
    </source>
</evidence>
<dbReference type="InterPro" id="IPR011662">
    <property type="entry name" value="Secretin/TonB_short_N"/>
</dbReference>
<accession>A0ABR7D7Q4</accession>
<dbReference type="InterPro" id="IPR023996">
    <property type="entry name" value="TonB-dep_OMP_SusC/RagA"/>
</dbReference>
<dbReference type="Pfam" id="PF07715">
    <property type="entry name" value="Plug"/>
    <property type="match status" value="1"/>
</dbReference>
<dbReference type="Pfam" id="PF13715">
    <property type="entry name" value="CarbopepD_reg_2"/>
    <property type="match status" value="1"/>
</dbReference>
<dbReference type="Pfam" id="PF07660">
    <property type="entry name" value="STN"/>
    <property type="match status" value="1"/>
</dbReference>
<keyword evidence="6" id="KW-0408">Iron</keyword>
<gene>
    <name evidence="13" type="ORF">H8S64_19855</name>
</gene>
<evidence type="ECO:0000256" key="1">
    <source>
        <dbReference type="ARBA" id="ARBA00004571"/>
    </source>
</evidence>
<keyword evidence="9 10" id="KW-0998">Cell outer membrane</keyword>
<proteinExistence type="inferred from homology"/>
<evidence type="ECO:0000256" key="6">
    <source>
        <dbReference type="ARBA" id="ARBA00023004"/>
    </source>
</evidence>
<dbReference type="InterPro" id="IPR008969">
    <property type="entry name" value="CarboxyPept-like_regulatory"/>
</dbReference>
<dbReference type="Gene3D" id="2.60.40.1120">
    <property type="entry name" value="Carboxypeptidase-like, regulatory domain"/>
    <property type="match status" value="1"/>
</dbReference>
<keyword evidence="4" id="KW-0406">Ion transport</keyword>
<evidence type="ECO:0000256" key="4">
    <source>
        <dbReference type="ARBA" id="ARBA00022496"/>
    </source>
</evidence>
<keyword evidence="14" id="KW-1185">Reference proteome</keyword>
<dbReference type="InterPro" id="IPR039426">
    <property type="entry name" value="TonB-dep_rcpt-like"/>
</dbReference>
<evidence type="ECO:0000256" key="8">
    <source>
        <dbReference type="ARBA" id="ARBA00023136"/>
    </source>
</evidence>
<dbReference type="Gene3D" id="2.170.130.10">
    <property type="entry name" value="TonB-dependent receptor, plug domain"/>
    <property type="match status" value="1"/>
</dbReference>
<evidence type="ECO:0000256" key="5">
    <source>
        <dbReference type="ARBA" id="ARBA00022692"/>
    </source>
</evidence>
<dbReference type="Pfam" id="PF00593">
    <property type="entry name" value="TonB_dep_Rec_b-barrel"/>
    <property type="match status" value="1"/>
</dbReference>
<comment type="subcellular location">
    <subcellularLocation>
        <location evidence="1 10">Cell outer membrane</location>
        <topology evidence="1 10">Multi-pass membrane protein</topology>
    </subcellularLocation>
</comment>
<keyword evidence="2 10" id="KW-0813">Transport</keyword>
<evidence type="ECO:0000256" key="3">
    <source>
        <dbReference type="ARBA" id="ARBA00022452"/>
    </source>
</evidence>
<dbReference type="InterPro" id="IPR036942">
    <property type="entry name" value="Beta-barrel_TonB_sf"/>
</dbReference>
<evidence type="ECO:0000256" key="2">
    <source>
        <dbReference type="ARBA" id="ARBA00022448"/>
    </source>
</evidence>
<evidence type="ECO:0000259" key="12">
    <source>
        <dbReference type="SMART" id="SM00965"/>
    </source>
</evidence>
<dbReference type="InterPro" id="IPR012910">
    <property type="entry name" value="Plug_dom"/>
</dbReference>
<protein>
    <submittedName>
        <fullName evidence="13">SusC/RagA family TonB-linked outer membrane protein</fullName>
    </submittedName>
</protein>
<evidence type="ECO:0000256" key="7">
    <source>
        <dbReference type="ARBA" id="ARBA00023077"/>
    </source>
</evidence>
<keyword evidence="4" id="KW-0410">Iron transport</keyword>
<feature type="domain" description="Secretin/TonB short N-terminal" evidence="12">
    <location>
        <begin position="77"/>
        <end position="127"/>
    </location>
</feature>
<dbReference type="InterPro" id="IPR037066">
    <property type="entry name" value="Plug_dom_sf"/>
</dbReference>
<keyword evidence="3 10" id="KW-1134">Transmembrane beta strand</keyword>
<evidence type="ECO:0000256" key="10">
    <source>
        <dbReference type="PROSITE-ProRule" id="PRU01360"/>
    </source>
</evidence>